<dbReference type="AlphaFoldDB" id="C9QEX8"/>
<comment type="caution">
    <text evidence="5">The sequence shown here is derived from an EMBL/GenBank/DDBJ whole genome shotgun (WGS) entry which is preliminary data.</text>
</comment>
<dbReference type="Pfam" id="PF09471">
    <property type="entry name" value="Peptidase_M64"/>
    <property type="match status" value="1"/>
</dbReference>
<dbReference type="eggNOG" id="COG2304">
    <property type="taxonomic scope" value="Bacteria"/>
</dbReference>
<evidence type="ECO:0000313" key="6">
    <source>
        <dbReference type="Proteomes" id="UP000002817"/>
    </source>
</evidence>
<dbReference type="GO" id="GO:0004553">
    <property type="term" value="F:hydrolase activity, hydrolyzing O-glycosyl compounds"/>
    <property type="evidence" value="ECO:0007669"/>
    <property type="project" value="InterPro"/>
</dbReference>
<dbReference type="SUPFAM" id="SSF51055">
    <property type="entry name" value="Carbohydrate binding domain"/>
    <property type="match status" value="1"/>
</dbReference>
<keyword evidence="7" id="KW-1185">Reference proteome</keyword>
<evidence type="ECO:0000256" key="1">
    <source>
        <dbReference type="ARBA" id="ARBA00022801"/>
    </source>
</evidence>
<dbReference type="RefSeq" id="WP_004412712.1">
    <property type="nucleotide sequence ID" value="NZ_ACZV01000004.1"/>
</dbReference>
<dbReference type="InterPro" id="IPR019026">
    <property type="entry name" value="Peptidase_M64_IgA"/>
</dbReference>
<accession>C9QEX8</accession>
<evidence type="ECO:0000259" key="3">
    <source>
        <dbReference type="PROSITE" id="PS50022"/>
    </source>
</evidence>
<dbReference type="InterPro" id="IPR036573">
    <property type="entry name" value="CBM_sf_5/12"/>
</dbReference>
<dbReference type="InterPro" id="IPR024079">
    <property type="entry name" value="MetalloPept_cat_dom_sf"/>
</dbReference>
<dbReference type="GO" id="GO:0030246">
    <property type="term" value="F:carbohydrate binding"/>
    <property type="evidence" value="ECO:0007669"/>
    <property type="project" value="InterPro"/>
</dbReference>
<dbReference type="Gene3D" id="2.10.10.20">
    <property type="entry name" value="Carbohydrate-binding module superfamily 5/12"/>
    <property type="match status" value="1"/>
</dbReference>
<dbReference type="InterPro" id="IPR008979">
    <property type="entry name" value="Galactose-bd-like_sf"/>
</dbReference>
<dbReference type="SUPFAM" id="SSF49785">
    <property type="entry name" value="Galactose-binding domain-like"/>
    <property type="match status" value="1"/>
</dbReference>
<evidence type="ECO:0000313" key="5">
    <source>
        <dbReference type="EMBL" id="EGU51386.1"/>
    </source>
</evidence>
<dbReference type="PROSITE" id="PS50022">
    <property type="entry name" value="FA58C_3"/>
    <property type="match status" value="1"/>
</dbReference>
<feature type="chain" id="PRO_5003000813" evidence="2">
    <location>
        <begin position="26"/>
        <end position="812"/>
    </location>
</feature>
<evidence type="ECO:0000256" key="2">
    <source>
        <dbReference type="SAM" id="SignalP"/>
    </source>
</evidence>
<name>C9QEX8_VIBOR</name>
<dbReference type="Pfam" id="PF00754">
    <property type="entry name" value="F5_F8_type_C"/>
    <property type="match status" value="1"/>
</dbReference>
<evidence type="ECO:0000313" key="4">
    <source>
        <dbReference type="EMBL" id="EEX94688.1"/>
    </source>
</evidence>
<dbReference type="GO" id="GO:0008237">
    <property type="term" value="F:metallopeptidase activity"/>
    <property type="evidence" value="ECO:0007669"/>
    <property type="project" value="InterPro"/>
</dbReference>
<reference evidence="5 6" key="3">
    <citation type="journal article" date="2012" name="Int. J. Syst. Evol. Microbiol.">
        <title>Vibrio caribbeanicus sp. nov., isolated from the marine sponge Scleritoderma cyanea.</title>
        <authorList>
            <person name="Hoffmann M."/>
            <person name="Monday S.R."/>
            <person name="Allard M.W."/>
            <person name="Strain E.A."/>
            <person name="Whittaker P."/>
            <person name="Naum M."/>
            <person name="McCarthy P.J."/>
            <person name="Lopez J.V."/>
            <person name="Fischer M."/>
            <person name="Brown E.W."/>
        </authorList>
    </citation>
    <scope>NUCLEOTIDE SEQUENCE [LARGE SCALE GENOMIC DNA]</scope>
    <source>
        <strain evidence="5">CIP 102891</strain>
        <strain evidence="6">CIP 102891 / ATCC 33934</strain>
    </source>
</reference>
<reference evidence="5" key="2">
    <citation type="submission" date="2011-08" db="EMBL/GenBank/DDBJ databases">
        <authorList>
            <person name="Hoffman M."/>
            <person name="Strain E.A."/>
            <person name="Brown E."/>
            <person name="Allard M.W."/>
        </authorList>
    </citation>
    <scope>NUCLEOTIDE SEQUENCE</scope>
    <source>
        <strain evidence="5">CIP 102891</strain>
    </source>
</reference>
<organism evidence="5 6">
    <name type="scientific">Vibrio orientalis CIP 102891 = ATCC 33934</name>
    <dbReference type="NCBI Taxonomy" id="675816"/>
    <lineage>
        <taxon>Bacteria</taxon>
        <taxon>Pseudomonadati</taxon>
        <taxon>Pseudomonadota</taxon>
        <taxon>Gammaproteobacteria</taxon>
        <taxon>Vibrionales</taxon>
        <taxon>Vibrionaceae</taxon>
        <taxon>Vibrio</taxon>
        <taxon>Vibrio oreintalis group</taxon>
    </lineage>
</organism>
<dbReference type="GO" id="GO:0005975">
    <property type="term" value="P:carbohydrate metabolic process"/>
    <property type="evidence" value="ECO:0007669"/>
    <property type="project" value="InterPro"/>
</dbReference>
<dbReference type="InterPro" id="IPR000421">
    <property type="entry name" value="FA58C"/>
</dbReference>
<dbReference type="Proteomes" id="UP000002817">
    <property type="component" value="Unassembled WGS sequence"/>
</dbReference>
<dbReference type="STRING" id="675816.VIA_001848"/>
<sequence>MMKHRLKTLAMAISLSGLVSTSAFSNTEVPHELQVTVSENVSSVSYTALELGLETSQQIVIEVIGATYERIGLIELENPLYTQFEEFDEQTGEFISSQAQWFERGFITLSAAQQAILNQGESIRAYTLNENGSVVELLLSGHKAMSSPMVRSAMTSAYKLIDNGSAQDKIDVVLLGDGYRADEKEKFRQDAASVMDGFFSKTPYRDYRDYFNVWLIEKPSQLSGVAENGSPLEGSAFKSYFRSASDRLLLLKDRYQSIDEAKSVLPSDADEIYLVVSNTDKYGGAGYQNIATMTTSLSAVGLALHEVGHTYGKLADEYSYGTCNLNREPSAKNVTMKSSDVKWSHWMEHDPEVGIFEGAQYCAEGKYRPTKNSLMRSLGSSREFDAVNTEALILKIYETIKPLASVSPIEQSIDMQGIQSFSVTTPIPINRLNITWLLDGKVVDSGQNMQLTLDAEQLESGSHTLKAVVKDTTSQVKSDPSGRLVNERQWQLNVADQTPDETGEGFRYVRLVADSEIKDQSFASAAELSFVDSQGAYVPTEQLSIVSVSSEETRYPRYAVQAIDGDPKTFWHSRWSESPLANPPHEMVIDLGGRVELSQINYLPRQDGNVNGTIKDYRLYFSNSAEQWSSPVVSGSFDASTQEKQILIQEPTETNQAPNAIVTTDKNTLEGAGSLLLSGDKSTDPDGDSLVYQWQQIAPTFPLAVLETPTEANTVVRLADTDAKTTYRFSLTISDGELSDNAEVSVVQSPIPEVTQSPLWQAGKTYSSPCQRVTWQGAEWDNQWWTQGNEPGSDGQWGVWRKVNSSQHNQCE</sequence>
<dbReference type="Gene3D" id="2.60.40.10">
    <property type="entry name" value="Immunoglobulins"/>
    <property type="match status" value="1"/>
</dbReference>
<dbReference type="EMBL" id="AFWH01000018">
    <property type="protein sequence ID" value="EGU51386.1"/>
    <property type="molecule type" value="Genomic_DNA"/>
</dbReference>
<reference evidence="4 7" key="1">
    <citation type="submission" date="2009-10" db="EMBL/GenBank/DDBJ databases">
        <authorList>
            <consortium name="Los Alamos National Laboratory (LANL)"/>
            <consortium name="National Microbial Pathogen Data Resource (NMPDR)"/>
            <person name="Munk A.C."/>
            <person name="Chertkov O."/>
            <person name="Tapia R."/>
            <person name="Green L."/>
            <person name="Rogers Y."/>
            <person name="Detter J.C."/>
            <person name="Bruce D."/>
            <person name="Brettin T.S."/>
            <person name="Colwell R.R."/>
            <person name="Huq A."/>
            <person name="Grim C.J."/>
            <person name="Hasan N.A."/>
            <person name="Bartels D."/>
            <person name="Vonstein V."/>
        </authorList>
    </citation>
    <scope>NUCLEOTIDE SEQUENCE [LARGE SCALE GENOMIC DNA]</scope>
    <source>
        <strain evidence="4 7">CIP 102891</strain>
    </source>
</reference>
<evidence type="ECO:0000313" key="7">
    <source>
        <dbReference type="Proteomes" id="UP000003515"/>
    </source>
</evidence>
<keyword evidence="1" id="KW-0378">Hydrolase</keyword>
<dbReference type="eggNOG" id="COG3979">
    <property type="taxonomic scope" value="Bacteria"/>
</dbReference>
<feature type="signal peptide" evidence="2">
    <location>
        <begin position="1"/>
        <end position="25"/>
    </location>
</feature>
<dbReference type="EMBL" id="ACZV01000004">
    <property type="protein sequence ID" value="EEX94688.1"/>
    <property type="molecule type" value="Genomic_DNA"/>
</dbReference>
<gene>
    <name evidence="4" type="ORF">VIA_001848</name>
    <name evidence="5" type="ORF">VIOR3934_20976</name>
</gene>
<dbReference type="eggNOG" id="COG4412">
    <property type="taxonomic scope" value="Bacteria"/>
</dbReference>
<protein>
    <submittedName>
        <fullName evidence="5">Fibronectin type III domain-containing protein</fullName>
    </submittedName>
    <submittedName>
        <fullName evidence="4">Peptidase M64 family</fullName>
    </submittedName>
</protein>
<dbReference type="Proteomes" id="UP000003515">
    <property type="component" value="Unassembled WGS sequence"/>
</dbReference>
<dbReference type="InterPro" id="IPR003610">
    <property type="entry name" value="CBM5/12"/>
</dbReference>
<dbReference type="Gene3D" id="3.40.390.10">
    <property type="entry name" value="Collagenase (Catalytic Domain)"/>
    <property type="match status" value="1"/>
</dbReference>
<dbReference type="Gene3D" id="2.60.120.260">
    <property type="entry name" value="Galactose-binding domain-like"/>
    <property type="match status" value="1"/>
</dbReference>
<keyword evidence="2" id="KW-0732">Signal</keyword>
<proteinExistence type="predicted"/>
<dbReference type="CDD" id="cd12215">
    <property type="entry name" value="ChiC_BD"/>
    <property type="match status" value="1"/>
</dbReference>
<dbReference type="OrthoDB" id="6018988at2"/>
<dbReference type="PATRIC" id="fig|675816.5.peg.1558"/>
<dbReference type="SMART" id="SM00495">
    <property type="entry name" value="ChtBD3"/>
    <property type="match status" value="1"/>
</dbReference>
<feature type="domain" description="F5/8 type C" evidence="3">
    <location>
        <begin position="523"/>
        <end position="630"/>
    </location>
</feature>
<dbReference type="InterPro" id="IPR013783">
    <property type="entry name" value="Ig-like_fold"/>
</dbReference>
<dbReference type="GO" id="GO:0005576">
    <property type="term" value="C:extracellular region"/>
    <property type="evidence" value="ECO:0007669"/>
    <property type="project" value="InterPro"/>
</dbReference>